<sequence>MFQAQLMEFHRKLRPKKKSSFTSFLPNREIDGSITVYSDCCFESVKQEDQKCNKPLSSLNSKEMVVWVSNILGKNIHILHHLVLLLEWKKVKRRREKLKWN</sequence>
<dbReference type="Proteomes" id="UP001295469">
    <property type="component" value="Chromosome C05"/>
</dbReference>
<evidence type="ECO:0000313" key="1">
    <source>
        <dbReference type="EMBL" id="CAF1926684.1"/>
    </source>
</evidence>
<accession>A0A816KRS2</accession>
<gene>
    <name evidence="1" type="ORF">DARMORV10_C05P17080.1</name>
</gene>
<organism evidence="1">
    <name type="scientific">Brassica napus</name>
    <name type="common">Rape</name>
    <dbReference type="NCBI Taxonomy" id="3708"/>
    <lineage>
        <taxon>Eukaryota</taxon>
        <taxon>Viridiplantae</taxon>
        <taxon>Streptophyta</taxon>
        <taxon>Embryophyta</taxon>
        <taxon>Tracheophyta</taxon>
        <taxon>Spermatophyta</taxon>
        <taxon>Magnoliopsida</taxon>
        <taxon>eudicotyledons</taxon>
        <taxon>Gunneridae</taxon>
        <taxon>Pentapetalae</taxon>
        <taxon>rosids</taxon>
        <taxon>malvids</taxon>
        <taxon>Brassicales</taxon>
        <taxon>Brassicaceae</taxon>
        <taxon>Brassiceae</taxon>
        <taxon>Brassica</taxon>
    </lineage>
</organism>
<name>A0A816KRS2_BRANA</name>
<dbReference type="AlphaFoldDB" id="A0A816KRS2"/>
<proteinExistence type="predicted"/>
<reference evidence="1" key="1">
    <citation type="submission" date="2021-01" db="EMBL/GenBank/DDBJ databases">
        <authorList>
            <consortium name="Genoscope - CEA"/>
            <person name="William W."/>
        </authorList>
    </citation>
    <scope>NUCLEOTIDE SEQUENCE</scope>
</reference>
<dbReference type="EMBL" id="HG994369">
    <property type="protein sequence ID" value="CAF1926684.1"/>
    <property type="molecule type" value="Genomic_DNA"/>
</dbReference>
<protein>
    <submittedName>
        <fullName evidence="1">(rape) hypothetical protein</fullName>
    </submittedName>
</protein>